<protein>
    <submittedName>
        <fullName evidence="3">Uncharacterized protein</fullName>
    </submittedName>
</protein>
<feature type="compositionally biased region" description="Low complexity" evidence="2">
    <location>
        <begin position="185"/>
        <end position="220"/>
    </location>
</feature>
<proteinExistence type="predicted"/>
<evidence type="ECO:0000256" key="2">
    <source>
        <dbReference type="SAM" id="MobiDB-lite"/>
    </source>
</evidence>
<feature type="coiled-coil region" evidence="1">
    <location>
        <begin position="471"/>
        <end position="558"/>
    </location>
</feature>
<gene>
    <name evidence="3" type="ORF">COCSUDRAFT_61297</name>
</gene>
<reference evidence="3 4" key="1">
    <citation type="journal article" date="2012" name="Genome Biol.">
        <title>The genome of the polar eukaryotic microalga coccomyxa subellipsoidea reveals traits of cold adaptation.</title>
        <authorList>
            <person name="Blanc G."/>
            <person name="Agarkova I."/>
            <person name="Grimwood J."/>
            <person name="Kuo A."/>
            <person name="Brueggeman A."/>
            <person name="Dunigan D."/>
            <person name="Gurnon J."/>
            <person name="Ladunga I."/>
            <person name="Lindquist E."/>
            <person name="Lucas S."/>
            <person name="Pangilinan J."/>
            <person name="Proschold T."/>
            <person name="Salamov A."/>
            <person name="Schmutz J."/>
            <person name="Weeks D."/>
            <person name="Yamada T."/>
            <person name="Claverie J.M."/>
            <person name="Grigoriev I."/>
            <person name="Van Etten J."/>
            <person name="Lomsadze A."/>
            <person name="Borodovsky M."/>
        </authorList>
    </citation>
    <scope>NUCLEOTIDE SEQUENCE [LARGE SCALE GENOMIC DNA]</scope>
    <source>
        <strain evidence="3 4">C-169</strain>
    </source>
</reference>
<feature type="compositionally biased region" description="Basic and acidic residues" evidence="2">
    <location>
        <begin position="755"/>
        <end position="767"/>
    </location>
</feature>
<feature type="region of interest" description="Disordered" evidence="2">
    <location>
        <begin position="675"/>
        <end position="779"/>
    </location>
</feature>
<dbReference type="RefSeq" id="XP_005649595.1">
    <property type="nucleotide sequence ID" value="XM_005649538.1"/>
</dbReference>
<dbReference type="PANTHER" id="PTHR18937">
    <property type="entry name" value="STRUCTURAL MAINTENANCE OF CHROMOSOMES SMC FAMILY MEMBER"/>
    <property type="match status" value="1"/>
</dbReference>
<accession>I0Z332</accession>
<feature type="compositionally biased region" description="Polar residues" evidence="2">
    <location>
        <begin position="679"/>
        <end position="688"/>
    </location>
</feature>
<dbReference type="KEGG" id="csl:COCSUDRAFT_61297"/>
<feature type="region of interest" description="Disordered" evidence="2">
    <location>
        <begin position="111"/>
        <end position="276"/>
    </location>
</feature>
<dbReference type="Gene3D" id="1.10.287.1490">
    <property type="match status" value="1"/>
</dbReference>
<dbReference type="OrthoDB" id="10646938at2759"/>
<dbReference type="EMBL" id="AGSI01000004">
    <property type="protein sequence ID" value="EIE25051.1"/>
    <property type="molecule type" value="Genomic_DNA"/>
</dbReference>
<dbReference type="AlphaFoldDB" id="I0Z332"/>
<keyword evidence="4" id="KW-1185">Reference proteome</keyword>
<evidence type="ECO:0000313" key="3">
    <source>
        <dbReference type="EMBL" id="EIE25051.1"/>
    </source>
</evidence>
<keyword evidence="1" id="KW-0175">Coiled coil</keyword>
<comment type="caution">
    <text evidence="3">The sequence shown here is derived from an EMBL/GenBank/DDBJ whole genome shotgun (WGS) entry which is preliminary data.</text>
</comment>
<organism evidence="3 4">
    <name type="scientific">Coccomyxa subellipsoidea (strain C-169)</name>
    <name type="common">Green microalga</name>
    <dbReference type="NCBI Taxonomy" id="574566"/>
    <lineage>
        <taxon>Eukaryota</taxon>
        <taxon>Viridiplantae</taxon>
        <taxon>Chlorophyta</taxon>
        <taxon>core chlorophytes</taxon>
        <taxon>Trebouxiophyceae</taxon>
        <taxon>Trebouxiophyceae incertae sedis</taxon>
        <taxon>Coccomyxaceae</taxon>
        <taxon>Coccomyxa</taxon>
        <taxon>Coccomyxa subellipsoidea</taxon>
    </lineage>
</organism>
<sequence>MGAEKMTEIELEHMEEVVGKVKADAKRSATDKAAALEEVSKLEALVAQLKQQQPQSKGLGESTDKASAEAVTSLRAECDAANKKVESLQGAEAALKSARSALAARDEKLRGMARQLEGTRAELDQARKAAPKQAPQPPRLKAVKEEEEFVDESPRAARGPSGFLQAEPSPMEPDRRSSSFDGWLTSASAATTAGRASDPQSTSATRGSGAARSGSSGMSSRSRRSSRTGAKDKEVEAQLSAAKQKLEAHLASLGGLQDDSPEPEQDSAREVTASHVAEAEELRQQLQMAQDELHKHLQEAQMRKAEDESKIESLEVARSSLEEKLHLAEARKMKLEQRVSALTKQNAALARAGTQVTTKEGLDAVKAQLKGYTRGMEDGKEEAQAQIEELEKEKKKLERKLAALTAKSSALKEANESQAVTLDGLQAVKEQLKGYEKGFAAGGKTSKNREADLSCVQAQLKGYSEGLEAGQAEARAEIAAVQAESADAEGRVAVLEDKIEALEAENAHLESMKNALEGWVRGMEACKSEQEGLKREKEEQLYESLEGLKAELDAYRSRTSSLDGTVAQLSAELELERSRSASLHAEKAALRGHLAGIVSRLRPGQLPGSINPAGGAPPPPAAAAAAAADPLAVAAAALLAADSLAESPAESSAELPGQPLGEVAVDGRLSLDAWGRSATPRSTAGSSEVKQHDQGAKQGSSSADVSDGLSVPITPGRANEPPVKGKGEEGVVGAVGRGGDEREQHHFAPSCSAEEDAHVAKRGRADSAEDWTFASAMEH</sequence>
<evidence type="ECO:0000313" key="4">
    <source>
        <dbReference type="Proteomes" id="UP000007264"/>
    </source>
</evidence>
<dbReference type="Proteomes" id="UP000007264">
    <property type="component" value="Unassembled WGS sequence"/>
</dbReference>
<feature type="compositionally biased region" description="Basic and acidic residues" evidence="2">
    <location>
        <begin position="117"/>
        <end position="127"/>
    </location>
</feature>
<feature type="region of interest" description="Disordered" evidence="2">
    <location>
        <begin position="49"/>
        <end position="71"/>
    </location>
</feature>
<name>I0Z332_COCSC</name>
<dbReference type="GeneID" id="17043054"/>
<evidence type="ECO:0000256" key="1">
    <source>
        <dbReference type="SAM" id="Coils"/>
    </source>
</evidence>